<dbReference type="GO" id="GO:0032981">
    <property type="term" value="P:mitochondrial respiratory chain complex I assembly"/>
    <property type="evidence" value="ECO:0007669"/>
    <property type="project" value="TreeGrafter"/>
</dbReference>
<evidence type="ECO:0000256" key="2">
    <source>
        <dbReference type="ARBA" id="ARBA00004298"/>
    </source>
</evidence>
<keyword evidence="10" id="KW-0496">Mitochondrion</keyword>
<comment type="similarity">
    <text evidence="3">Belongs to the complex I NDUFB3 subunit family.</text>
</comment>
<keyword evidence="11 13" id="KW-0472">Membrane</keyword>
<accession>A0A7S3E5C1</accession>
<dbReference type="GO" id="GO:0005743">
    <property type="term" value="C:mitochondrial inner membrane"/>
    <property type="evidence" value="ECO:0007669"/>
    <property type="project" value="UniProtKB-SubCell"/>
</dbReference>
<dbReference type="GO" id="GO:0022900">
    <property type="term" value="P:electron transport chain"/>
    <property type="evidence" value="ECO:0007669"/>
    <property type="project" value="InterPro"/>
</dbReference>
<keyword evidence="8" id="KW-0249">Electron transport</keyword>
<feature type="compositionally biased region" description="Basic residues" evidence="12">
    <location>
        <begin position="82"/>
        <end position="95"/>
    </location>
</feature>
<feature type="transmembrane region" description="Helical" evidence="13">
    <location>
        <begin position="21"/>
        <end position="41"/>
    </location>
</feature>
<evidence type="ECO:0000256" key="1">
    <source>
        <dbReference type="ARBA" id="ARBA00003195"/>
    </source>
</evidence>
<dbReference type="EMBL" id="HBHU01011753">
    <property type="protein sequence ID" value="CAE0025937.1"/>
    <property type="molecule type" value="Transcribed_RNA"/>
</dbReference>
<feature type="region of interest" description="Disordered" evidence="12">
    <location>
        <begin position="74"/>
        <end position="103"/>
    </location>
</feature>
<dbReference type="PANTHER" id="PTHR15082:SF2">
    <property type="entry name" value="NADH DEHYDROGENASE [UBIQUINONE] 1 BETA SUBCOMPLEX SUBUNIT 3"/>
    <property type="match status" value="1"/>
</dbReference>
<dbReference type="PANTHER" id="PTHR15082">
    <property type="entry name" value="NADH-UBIQUINONE OXIDOREDUCTASE B12 SUBUNIT"/>
    <property type="match status" value="1"/>
</dbReference>
<evidence type="ECO:0000256" key="6">
    <source>
        <dbReference type="ARBA" id="ARBA00022692"/>
    </source>
</evidence>
<evidence type="ECO:0000256" key="7">
    <source>
        <dbReference type="ARBA" id="ARBA00022792"/>
    </source>
</evidence>
<comment type="subcellular location">
    <subcellularLocation>
        <location evidence="2">Mitochondrion inner membrane</location>
        <topology evidence="2">Single-pass membrane protein</topology>
        <orientation evidence="2">Matrix side</orientation>
    </subcellularLocation>
</comment>
<evidence type="ECO:0000256" key="4">
    <source>
        <dbReference type="ARBA" id="ARBA00022448"/>
    </source>
</evidence>
<comment type="function">
    <text evidence="1">Accessory subunit of the mitochondrial membrane respiratory chain NADH dehydrogenase (Complex I), that is believed not to be involved in catalysis. Complex I functions in the transfer of electrons from NADH to the respiratory chain. The immediate electron acceptor for the enzyme is believed to be ubiquinone.</text>
</comment>
<keyword evidence="9 13" id="KW-1133">Transmembrane helix</keyword>
<evidence type="ECO:0000256" key="9">
    <source>
        <dbReference type="ARBA" id="ARBA00022989"/>
    </source>
</evidence>
<evidence type="ECO:0000256" key="5">
    <source>
        <dbReference type="ARBA" id="ARBA00022660"/>
    </source>
</evidence>
<evidence type="ECO:0000256" key="12">
    <source>
        <dbReference type="SAM" id="MobiDB-lite"/>
    </source>
</evidence>
<dbReference type="Pfam" id="PF08122">
    <property type="entry name" value="NDUF_B12"/>
    <property type="match status" value="1"/>
</dbReference>
<evidence type="ECO:0000256" key="11">
    <source>
        <dbReference type="ARBA" id="ARBA00023136"/>
    </source>
</evidence>
<dbReference type="InterPro" id="IPR012576">
    <property type="entry name" value="NDUFB3"/>
</dbReference>
<evidence type="ECO:0000256" key="13">
    <source>
        <dbReference type="SAM" id="Phobius"/>
    </source>
</evidence>
<sequence>MAFNWRKYEAWRKHPMLQPRFSSTVPGLGLGVALFGVYMVAETAMNAAGGNKANKGKVFVLCFSSLSRRAVAFRSGEERSQRRPRNRHGGLRTHSHSSPSFALNSCCRPLAF</sequence>
<protein>
    <submittedName>
        <fullName evidence="14">Uncharacterized protein</fullName>
    </submittedName>
</protein>
<evidence type="ECO:0000313" key="14">
    <source>
        <dbReference type="EMBL" id="CAE0025937.1"/>
    </source>
</evidence>
<evidence type="ECO:0000256" key="8">
    <source>
        <dbReference type="ARBA" id="ARBA00022982"/>
    </source>
</evidence>
<gene>
    <name evidence="14" type="ORF">CLAU1311_LOCUS7669</name>
</gene>
<evidence type="ECO:0000256" key="3">
    <source>
        <dbReference type="ARBA" id="ARBA00005667"/>
    </source>
</evidence>
<dbReference type="AlphaFoldDB" id="A0A7S3E5C1"/>
<keyword evidence="5" id="KW-0679">Respiratory chain</keyword>
<proteinExistence type="inferred from homology"/>
<keyword evidence="4" id="KW-0813">Transport</keyword>
<evidence type="ECO:0000256" key="10">
    <source>
        <dbReference type="ARBA" id="ARBA00023128"/>
    </source>
</evidence>
<keyword evidence="7" id="KW-0999">Mitochondrion inner membrane</keyword>
<organism evidence="14">
    <name type="scientific">Chloropicon laureae</name>
    <dbReference type="NCBI Taxonomy" id="464258"/>
    <lineage>
        <taxon>Eukaryota</taxon>
        <taxon>Viridiplantae</taxon>
        <taxon>Chlorophyta</taxon>
        <taxon>Chloropicophyceae</taxon>
        <taxon>Chloropicales</taxon>
        <taxon>Chloropicaceae</taxon>
        <taxon>Chloropicon</taxon>
    </lineage>
</organism>
<keyword evidence="6 13" id="KW-0812">Transmembrane</keyword>
<name>A0A7S3E5C1_9CHLO</name>
<reference evidence="14" key="1">
    <citation type="submission" date="2021-01" db="EMBL/GenBank/DDBJ databases">
        <authorList>
            <person name="Corre E."/>
            <person name="Pelletier E."/>
            <person name="Niang G."/>
            <person name="Scheremetjew M."/>
            <person name="Finn R."/>
            <person name="Kale V."/>
            <person name="Holt S."/>
            <person name="Cochrane G."/>
            <person name="Meng A."/>
            <person name="Brown T."/>
            <person name="Cohen L."/>
        </authorList>
    </citation>
    <scope>NUCLEOTIDE SEQUENCE</scope>
    <source>
        <strain evidence="14">RCC856</strain>
    </source>
</reference>